<organism evidence="1 2">
    <name type="scientific">Sorangium cellulosum</name>
    <name type="common">Polyangium cellulosum</name>
    <dbReference type="NCBI Taxonomy" id="56"/>
    <lineage>
        <taxon>Bacteria</taxon>
        <taxon>Pseudomonadati</taxon>
        <taxon>Myxococcota</taxon>
        <taxon>Polyangia</taxon>
        <taxon>Polyangiales</taxon>
        <taxon>Polyangiaceae</taxon>
        <taxon>Sorangium</taxon>
    </lineage>
</organism>
<gene>
    <name evidence="1" type="ORF">BE18_06955</name>
</gene>
<dbReference type="Proteomes" id="UP000075515">
    <property type="component" value="Unassembled WGS sequence"/>
</dbReference>
<comment type="caution">
    <text evidence="1">The sequence shown here is derived from an EMBL/GenBank/DDBJ whole genome shotgun (WGS) entry which is preliminary data.</text>
</comment>
<name>A0A150RPB9_SORCE</name>
<dbReference type="EMBL" id="JEMC01003348">
    <property type="protein sequence ID" value="KYF81980.1"/>
    <property type="molecule type" value="Genomic_DNA"/>
</dbReference>
<sequence length="1380" mass="144575">MRSTGVAGTTGLIVPLDVEAYCVGAVDAHEQTVRFAGATTTYTDQTTAPLPAFLGVNVWRDYGQPPLWPMEQGVHLHWAMPDALTRASSADLTFPALPNRWLVTRVVVSGGPLASKSWIVMSDALSTVRPDGKNAPTLPVKEPPVAASGAPGRGFRYLGAWQLFDGSWTDPTPPPGASIVDLCGTPIHAAASGDIAFAAFYPNARNVFGFWDDLSDVDTSQGPVNLMYVVTGYYSDPANDPAAGGKDPAALSDERGWKLLSAVTPASYSLYSGFAQDIVWSPSTQYISREGAPLALDVAIGNHPAEALSAYMAGETQPQPAAFEDLLTLFQLGLLSGITAPVPGQLAALDEELLARQFGSTPAGTLHTIVAAADALPEEAQSATPPPLPVPLADALNLLNEYQAEADEMARIVTAFKWQLFADWYRLFQVTPAHQNEAFNAFSTRASSWSTTQRLLVDAQTKLAAQLQAVGQMLPAGYELQQVPAQASLAPTEPVVLLAGDAVRQAARYGGDGRFHPEGKLACRTSDAVVTAVTLSKAGGGTVLLSASQVAALGPPSPNHLRYASDMAALVLEAVLLNTQIAAAASGNADAALTTALDAALKSGAPSGAYQAFTGTLPSPVAATWWEGENPWLPLLVLWTANYHPLSPTVTSSGALSPYDPAVVTGNFTLDTDDPRFMAYTPNGPGSIDVDPSKVSFDPTLPGSGTVAYTGANVLSSKTAENLAEQIAKYLASHADPTLSAVLSELQATPIVMQAMTGLDNALLMRAQALQLDIGVSSAAPMPFQVATRQTTSIITQRDDIPPLSPLFNGAFSPLRAGFMKPSLTVLDVFGQKRPVQIQHIYISRTLATTYRGEAVPGVVTLPPRLVQPSRLLFRWLAADATEHAEMNDHPATTPICGFLLPSHLVIGVFFYNALGAPLGVLSLTGDKTRVVWQATPGDDTTVDQDVATVMASQNPHLRDLAVALAASTPAFFEAFWTALDTAASSTAPSTLPSQSGLALLVGRPVALCQASLRLALSETVAYNQSFSTLVGGQTFEDTDSGISGLRLPVVLGDLKQLDDGLVGYFKQGAEGAYDLSTFYTEAATSGATSGVVVPSTTNLLLSPSAPPEGTGPSPSLGAQKVLMLLDPRAAVHATTGILPTATLSIPPDQYADTLADLDVTFQVSPVLQPAPGVSLPLPTIGGVEFAFIEEETLSSGKTWRVIADIAAPTAGAVWQYSPQTLTEGWLRVNPTVLRFALTNASGAPVVQSGAAASLTLTVTNLRKVPATFSPGEIVNEDAAKQGSSIYIHFGQLVPDDAVSSMSLTAAGWTFSALSDDVRGNYWAATPTSQAVTLAPGASFTVALTNMTIASGISRAKVYFDYYGITPDADGVDVSQLAVR</sequence>
<evidence type="ECO:0000313" key="1">
    <source>
        <dbReference type="EMBL" id="KYF81980.1"/>
    </source>
</evidence>
<evidence type="ECO:0000313" key="2">
    <source>
        <dbReference type="Proteomes" id="UP000075515"/>
    </source>
</evidence>
<protein>
    <submittedName>
        <fullName evidence="1">Uncharacterized protein</fullName>
    </submittedName>
</protein>
<proteinExistence type="predicted"/>
<reference evidence="1 2" key="1">
    <citation type="submission" date="2014-02" db="EMBL/GenBank/DDBJ databases">
        <title>The small core and large imbalanced accessory genome model reveals a collaborative survival strategy of Sorangium cellulosum strains in nature.</title>
        <authorList>
            <person name="Han K."/>
            <person name="Peng R."/>
            <person name="Blom J."/>
            <person name="Li Y.-Z."/>
        </authorList>
    </citation>
    <scope>NUCLEOTIDE SEQUENCE [LARGE SCALE GENOMIC DNA]</scope>
    <source>
        <strain evidence="1 2">So0149</strain>
    </source>
</reference>
<accession>A0A150RPB9</accession>